<feature type="transmembrane region" description="Helical" evidence="1">
    <location>
        <begin position="96"/>
        <end position="115"/>
    </location>
</feature>
<feature type="transmembrane region" description="Helical" evidence="1">
    <location>
        <begin position="68"/>
        <end position="89"/>
    </location>
</feature>
<accession>A0A914W696</accession>
<proteinExistence type="predicted"/>
<feature type="transmembrane region" description="Helical" evidence="1">
    <location>
        <begin position="27"/>
        <end position="48"/>
    </location>
</feature>
<dbReference type="WBParaSite" id="PSAMB.scaffold3148size19467.g20472.t1">
    <property type="protein sequence ID" value="PSAMB.scaffold3148size19467.g20472.t1"/>
    <property type="gene ID" value="PSAMB.scaffold3148size19467.g20472"/>
</dbReference>
<evidence type="ECO:0000313" key="3">
    <source>
        <dbReference type="WBParaSite" id="PSAMB.scaffold3148size19467.g20472.t1"/>
    </source>
</evidence>
<keyword evidence="1" id="KW-0812">Transmembrane</keyword>
<keyword evidence="1" id="KW-1133">Transmembrane helix</keyword>
<reference evidence="3" key="1">
    <citation type="submission" date="2022-11" db="UniProtKB">
        <authorList>
            <consortium name="WormBaseParasite"/>
        </authorList>
    </citation>
    <scope>IDENTIFICATION</scope>
</reference>
<keyword evidence="2" id="KW-1185">Reference proteome</keyword>
<organism evidence="2 3">
    <name type="scientific">Plectus sambesii</name>
    <dbReference type="NCBI Taxonomy" id="2011161"/>
    <lineage>
        <taxon>Eukaryota</taxon>
        <taxon>Metazoa</taxon>
        <taxon>Ecdysozoa</taxon>
        <taxon>Nematoda</taxon>
        <taxon>Chromadorea</taxon>
        <taxon>Plectida</taxon>
        <taxon>Plectina</taxon>
        <taxon>Plectoidea</taxon>
        <taxon>Plectidae</taxon>
        <taxon>Plectus</taxon>
    </lineage>
</organism>
<evidence type="ECO:0000313" key="2">
    <source>
        <dbReference type="Proteomes" id="UP000887566"/>
    </source>
</evidence>
<dbReference type="AlphaFoldDB" id="A0A914W696"/>
<dbReference type="Pfam" id="PF15860">
    <property type="entry name" value="DUF4728"/>
    <property type="match status" value="1"/>
</dbReference>
<name>A0A914W696_9BILA</name>
<dbReference type="Proteomes" id="UP000887566">
    <property type="component" value="Unplaced"/>
</dbReference>
<keyword evidence="1" id="KW-0472">Membrane</keyword>
<evidence type="ECO:0000256" key="1">
    <source>
        <dbReference type="SAM" id="Phobius"/>
    </source>
</evidence>
<sequence length="188" mass="20628">MKSAFCETDPKYQCCCGSTTIKIGATVVGILEVVSVGIGLLGSVLSIFSAETANLAARNEIASPTLLFILALIGLLIQLTVAIILLIGIKREDPNLLLPWLIKAGFGIGVALIVFFATRNFFSLIPIAFELWFFYIVFYCRDYFVQKAKANQNLEWDSGPGITIVSDQYNTFATETGFENPVKIDLED</sequence>
<protein>
    <submittedName>
        <fullName evidence="3">Uncharacterized protein</fullName>
    </submittedName>
</protein>
<dbReference type="InterPro" id="IPR031720">
    <property type="entry name" value="DUF4728"/>
</dbReference>
<feature type="transmembrane region" description="Helical" evidence="1">
    <location>
        <begin position="121"/>
        <end position="140"/>
    </location>
</feature>